<evidence type="ECO:0000313" key="3">
    <source>
        <dbReference type="Proteomes" id="UP000214646"/>
    </source>
</evidence>
<evidence type="ECO:0000256" key="1">
    <source>
        <dbReference type="SAM" id="Phobius"/>
    </source>
</evidence>
<dbReference type="RefSeq" id="WP_088252951.1">
    <property type="nucleotide sequence ID" value="NZ_NIDE01000002.1"/>
</dbReference>
<dbReference type="EMBL" id="NIDE01000002">
    <property type="protein sequence ID" value="OWK45185.1"/>
    <property type="molecule type" value="Genomic_DNA"/>
</dbReference>
<keyword evidence="1" id="KW-0812">Transmembrane</keyword>
<evidence type="ECO:0008006" key="4">
    <source>
        <dbReference type="Google" id="ProtNLM"/>
    </source>
</evidence>
<evidence type="ECO:0000313" key="2">
    <source>
        <dbReference type="EMBL" id="OWK45185.1"/>
    </source>
</evidence>
<proteinExistence type="predicted"/>
<keyword evidence="1" id="KW-1133">Transmembrane helix</keyword>
<comment type="caution">
    <text evidence="2">The sequence shown here is derived from an EMBL/GenBank/DDBJ whole genome shotgun (WGS) entry which is preliminary data.</text>
</comment>
<reference evidence="3" key="1">
    <citation type="submission" date="2017-06" db="EMBL/GenBank/DDBJ databases">
        <title>Genome analysis of Fimbriiglobus ruber SP5, the first member of the order Planctomycetales with confirmed chitinolytic capability.</title>
        <authorList>
            <person name="Ravin N.V."/>
            <person name="Rakitin A.L."/>
            <person name="Ivanova A.A."/>
            <person name="Beletsky A.V."/>
            <person name="Kulichevskaya I.S."/>
            <person name="Mardanov A.V."/>
            <person name="Dedysh S.N."/>
        </authorList>
    </citation>
    <scope>NUCLEOTIDE SEQUENCE [LARGE SCALE GENOMIC DNA]</scope>
    <source>
        <strain evidence="3">SP5</strain>
    </source>
</reference>
<gene>
    <name evidence="2" type="ORF">FRUB_01516</name>
</gene>
<keyword evidence="1" id="KW-0472">Membrane</keyword>
<keyword evidence="3" id="KW-1185">Reference proteome</keyword>
<accession>A0A225E9B6</accession>
<dbReference type="AlphaFoldDB" id="A0A225E9B6"/>
<organism evidence="2 3">
    <name type="scientific">Fimbriiglobus ruber</name>
    <dbReference type="NCBI Taxonomy" id="1908690"/>
    <lineage>
        <taxon>Bacteria</taxon>
        <taxon>Pseudomonadati</taxon>
        <taxon>Planctomycetota</taxon>
        <taxon>Planctomycetia</taxon>
        <taxon>Gemmatales</taxon>
        <taxon>Gemmataceae</taxon>
        <taxon>Fimbriiglobus</taxon>
    </lineage>
</organism>
<protein>
    <recommendedName>
        <fullName evidence="4">BON domain-containing protein</fullName>
    </recommendedName>
</protein>
<dbReference type="Proteomes" id="UP000214646">
    <property type="component" value="Unassembled WGS sequence"/>
</dbReference>
<name>A0A225E9B6_9BACT</name>
<sequence>MSRNFWIVLPCAVALTLLLFAAWYPYTGAGRQRYNMQLAEERLPTVRAILDADLRFREVQTGVYTGQDGAVGFFGTVETADDLFRLMRAVAAERLPVPISWQVQVLAEEAGR</sequence>
<feature type="transmembrane region" description="Helical" evidence="1">
    <location>
        <begin position="6"/>
        <end position="26"/>
    </location>
</feature>